<name>A0ABS4D9R6_9CHLR</name>
<organism evidence="4 5">
    <name type="scientific">Candidatus Chloroploca mongolica</name>
    <dbReference type="NCBI Taxonomy" id="2528176"/>
    <lineage>
        <taxon>Bacteria</taxon>
        <taxon>Bacillati</taxon>
        <taxon>Chloroflexota</taxon>
        <taxon>Chloroflexia</taxon>
        <taxon>Chloroflexales</taxon>
        <taxon>Chloroflexineae</taxon>
        <taxon>Oscillochloridaceae</taxon>
        <taxon>Candidatus Chloroploca</taxon>
    </lineage>
</organism>
<evidence type="ECO:0000256" key="2">
    <source>
        <dbReference type="SAM" id="MobiDB-lite"/>
    </source>
</evidence>
<proteinExistence type="predicted"/>
<dbReference type="PROSITE" id="PS51898">
    <property type="entry name" value="TYR_RECOMBINASE"/>
    <property type="match status" value="1"/>
</dbReference>
<reference evidence="4 5" key="1">
    <citation type="submission" date="2021-03" db="EMBL/GenBank/DDBJ databases">
        <authorList>
            <person name="Grouzdev D.S."/>
        </authorList>
    </citation>
    <scope>NUCLEOTIDE SEQUENCE [LARGE SCALE GENOMIC DNA]</scope>
    <source>
        <strain evidence="4 5">M50-1</strain>
    </source>
</reference>
<feature type="region of interest" description="Disordered" evidence="2">
    <location>
        <begin position="140"/>
        <end position="190"/>
    </location>
</feature>
<accession>A0ABS4D9R6</accession>
<dbReference type="Pfam" id="PF00589">
    <property type="entry name" value="Phage_integrase"/>
    <property type="match status" value="1"/>
</dbReference>
<dbReference type="Proteomes" id="UP001193081">
    <property type="component" value="Unassembled WGS sequence"/>
</dbReference>
<keyword evidence="1" id="KW-0233">DNA recombination</keyword>
<dbReference type="Gene3D" id="1.10.443.10">
    <property type="entry name" value="Intergrase catalytic core"/>
    <property type="match status" value="1"/>
</dbReference>
<dbReference type="EMBL" id="SIJK02000016">
    <property type="protein sequence ID" value="MBP1466173.1"/>
    <property type="molecule type" value="Genomic_DNA"/>
</dbReference>
<gene>
    <name evidence="4" type="ORF">EYB53_010695</name>
</gene>
<comment type="caution">
    <text evidence="4">The sequence shown here is derived from an EMBL/GenBank/DDBJ whole genome shotgun (WGS) entry which is preliminary data.</text>
</comment>
<sequence>MTLSKVDRLEALYRIALGLGPRKGEILGLRWEDVDLVGATICISGSLQRQNGRLERSTTKTEASVRTIALPLRLVNALKQHRACQEAEQKAAANWSKSGMVFTSRIGTPLAPESLTEHFKALLEKAGLPKTVRFHDLRHTDDQARYSPARGDGDPGPFPNLDHDEHLWARAPRGPARGGERPGRAFRRGR</sequence>
<dbReference type="InterPro" id="IPR002104">
    <property type="entry name" value="Integrase_catalytic"/>
</dbReference>
<keyword evidence="5" id="KW-1185">Reference proteome</keyword>
<evidence type="ECO:0000313" key="4">
    <source>
        <dbReference type="EMBL" id="MBP1466173.1"/>
    </source>
</evidence>
<protein>
    <submittedName>
        <fullName evidence="4">Site-specific integrase</fullName>
    </submittedName>
</protein>
<feature type="domain" description="Tyr recombinase" evidence="3">
    <location>
        <begin position="1"/>
        <end position="140"/>
    </location>
</feature>
<dbReference type="SUPFAM" id="SSF56349">
    <property type="entry name" value="DNA breaking-rejoining enzymes"/>
    <property type="match status" value="1"/>
</dbReference>
<evidence type="ECO:0000259" key="3">
    <source>
        <dbReference type="PROSITE" id="PS51898"/>
    </source>
</evidence>
<dbReference type="CDD" id="cd01189">
    <property type="entry name" value="INT_ICEBs1_C_like"/>
    <property type="match status" value="1"/>
</dbReference>
<dbReference type="InterPro" id="IPR011010">
    <property type="entry name" value="DNA_brk_join_enz"/>
</dbReference>
<evidence type="ECO:0000313" key="5">
    <source>
        <dbReference type="Proteomes" id="UP001193081"/>
    </source>
</evidence>
<dbReference type="InterPro" id="IPR013762">
    <property type="entry name" value="Integrase-like_cat_sf"/>
</dbReference>
<evidence type="ECO:0000256" key="1">
    <source>
        <dbReference type="ARBA" id="ARBA00023172"/>
    </source>
</evidence>